<dbReference type="Proteomes" id="UP000583800">
    <property type="component" value="Unassembled WGS sequence"/>
</dbReference>
<evidence type="ECO:0000259" key="9">
    <source>
        <dbReference type="Pfam" id="PF01636"/>
    </source>
</evidence>
<organism evidence="10 11">
    <name type="scientific">Nonomuraea muscovyensis</name>
    <dbReference type="NCBI Taxonomy" id="1124761"/>
    <lineage>
        <taxon>Bacteria</taxon>
        <taxon>Bacillati</taxon>
        <taxon>Actinomycetota</taxon>
        <taxon>Actinomycetes</taxon>
        <taxon>Streptosporangiales</taxon>
        <taxon>Streptosporangiaceae</taxon>
        <taxon>Nonomuraea</taxon>
    </lineage>
</organism>
<dbReference type="GO" id="GO:0046872">
    <property type="term" value="F:metal ion binding"/>
    <property type="evidence" value="ECO:0007669"/>
    <property type="project" value="UniProtKB-KW"/>
</dbReference>
<dbReference type="EMBL" id="JACHJB010000001">
    <property type="protein sequence ID" value="MBB6344168.1"/>
    <property type="molecule type" value="Genomic_DNA"/>
</dbReference>
<dbReference type="Gene3D" id="3.90.1200.10">
    <property type="match status" value="1"/>
</dbReference>
<dbReference type="InterPro" id="IPR011009">
    <property type="entry name" value="Kinase-like_dom_sf"/>
</dbReference>
<keyword evidence="2 10" id="KW-0808">Transferase</keyword>
<dbReference type="InterPro" id="IPR002575">
    <property type="entry name" value="Aminoglycoside_PTrfase"/>
</dbReference>
<evidence type="ECO:0000256" key="4">
    <source>
        <dbReference type="ARBA" id="ARBA00022777"/>
    </source>
</evidence>
<keyword evidence="4 10" id="KW-0418">Kinase</keyword>
<evidence type="ECO:0000256" key="8">
    <source>
        <dbReference type="PIRSR" id="PIRSR000706-2"/>
    </source>
</evidence>
<evidence type="ECO:0000256" key="7">
    <source>
        <dbReference type="PIRSR" id="PIRSR000706-1"/>
    </source>
</evidence>
<evidence type="ECO:0000313" key="10">
    <source>
        <dbReference type="EMBL" id="MBB6344168.1"/>
    </source>
</evidence>
<evidence type="ECO:0000313" key="11">
    <source>
        <dbReference type="Proteomes" id="UP000583800"/>
    </source>
</evidence>
<dbReference type="Gene3D" id="3.30.200.20">
    <property type="entry name" value="Phosphorylase Kinase, domain 1"/>
    <property type="match status" value="1"/>
</dbReference>
<comment type="caution">
    <text evidence="10">The sequence shown here is derived from an EMBL/GenBank/DDBJ whole genome shotgun (WGS) entry which is preliminary data.</text>
</comment>
<dbReference type="InterPro" id="IPR024165">
    <property type="entry name" value="Kan/Strep_kinase"/>
</dbReference>
<comment type="similarity">
    <text evidence="1">Belongs to the aminoglycoside phosphotransferase family.</text>
</comment>
<dbReference type="RefSeq" id="WP_185082336.1">
    <property type="nucleotide sequence ID" value="NZ_JACHJB010000001.1"/>
</dbReference>
<dbReference type="CDD" id="cd05150">
    <property type="entry name" value="APH"/>
    <property type="match status" value="1"/>
</dbReference>
<keyword evidence="5" id="KW-0067">ATP-binding</keyword>
<evidence type="ECO:0000256" key="2">
    <source>
        <dbReference type="ARBA" id="ARBA00022679"/>
    </source>
</evidence>
<feature type="binding site" evidence="8">
    <location>
        <position position="173"/>
    </location>
    <ligand>
        <name>Mg(2+)</name>
        <dbReference type="ChEBI" id="CHEBI:18420"/>
    </ligand>
</feature>
<keyword evidence="11" id="KW-1185">Reference proteome</keyword>
<evidence type="ECO:0000256" key="6">
    <source>
        <dbReference type="ARBA" id="ARBA00023251"/>
    </source>
</evidence>
<evidence type="ECO:0000256" key="5">
    <source>
        <dbReference type="ARBA" id="ARBA00022840"/>
    </source>
</evidence>
<accession>A0A7X0BX25</accession>
<dbReference type="EC" id="2.7.1.95" evidence="10"/>
<sequence length="247" mass="27087">MRLPGRILDLFGDDAVWSDDHEGMSGETLRVTAPAGVFYVKAGPVAQQEHDRLLWLKRWMNVPDVVAFEGDVLVLADAGWRSLERVPTNAGTVMGRVLRALHDIPVDECPFDERLDLRLTRARERVAAGLVDPGDFDDDHAGMTAEQVYERLVAERPADEDLVVTHGDFTPANVLAPPATGLREGGAAAEPVLVDVGALGIADRYVDLAIVLRELEGQAAADFLEAYGPVEPDRAKLAYYRLMDELF</sequence>
<evidence type="ECO:0000256" key="3">
    <source>
        <dbReference type="ARBA" id="ARBA00022741"/>
    </source>
</evidence>
<evidence type="ECO:0000256" key="1">
    <source>
        <dbReference type="ARBA" id="ARBA00006219"/>
    </source>
</evidence>
<protein>
    <submittedName>
        <fullName evidence="10">Kanamycin kinase/aminoglycoside 3'-phosphotransferase-2</fullName>
        <ecNumber evidence="10">2.7.1.95</ecNumber>
    </submittedName>
</protein>
<dbReference type="GO" id="GO:0046677">
    <property type="term" value="P:response to antibiotic"/>
    <property type="evidence" value="ECO:0007669"/>
    <property type="project" value="UniProtKB-KW"/>
</dbReference>
<feature type="binding site" evidence="8">
    <location>
        <position position="195"/>
    </location>
    <ligand>
        <name>Mg(2+)</name>
        <dbReference type="ChEBI" id="CHEBI:18420"/>
    </ligand>
</feature>
<dbReference type="AlphaFoldDB" id="A0A7X0BX25"/>
<name>A0A7X0BX25_9ACTN</name>
<feature type="domain" description="Aminoglycoside phosphotransferase" evidence="9">
    <location>
        <begin position="24"/>
        <end position="238"/>
    </location>
</feature>
<keyword evidence="3" id="KW-0547">Nucleotide-binding</keyword>
<feature type="active site" description="Proton acceptor" evidence="7">
    <location>
        <position position="168"/>
    </location>
</feature>
<reference evidence="10 11" key="1">
    <citation type="submission" date="2020-08" db="EMBL/GenBank/DDBJ databases">
        <title>Sequencing the genomes of 1000 actinobacteria strains.</title>
        <authorList>
            <person name="Klenk H.-P."/>
        </authorList>
    </citation>
    <scope>NUCLEOTIDE SEQUENCE [LARGE SCALE GENOMIC DNA]</scope>
    <source>
        <strain evidence="10 11">DSM 45913</strain>
    </source>
</reference>
<proteinExistence type="inferred from homology"/>
<dbReference type="SUPFAM" id="SSF56112">
    <property type="entry name" value="Protein kinase-like (PK-like)"/>
    <property type="match status" value="1"/>
</dbReference>
<keyword evidence="8" id="KW-0460">Magnesium</keyword>
<dbReference type="PIRSF" id="PIRSF000706">
    <property type="entry name" value="Kanamycin_kin"/>
    <property type="match status" value="1"/>
</dbReference>
<dbReference type="GO" id="GO:0005524">
    <property type="term" value="F:ATP binding"/>
    <property type="evidence" value="ECO:0007669"/>
    <property type="project" value="UniProtKB-KW"/>
</dbReference>
<keyword evidence="8" id="KW-0479">Metal-binding</keyword>
<dbReference type="Pfam" id="PF01636">
    <property type="entry name" value="APH"/>
    <property type="match status" value="1"/>
</dbReference>
<keyword evidence="6" id="KW-0046">Antibiotic resistance</keyword>
<dbReference type="GO" id="GO:0008910">
    <property type="term" value="F:kanamycin kinase activity"/>
    <property type="evidence" value="ECO:0007669"/>
    <property type="project" value="UniProtKB-EC"/>
</dbReference>
<gene>
    <name evidence="10" type="ORF">FHU36_000677</name>
</gene>